<name>A0ABM8AU32_9BACT</name>
<gene>
    <name evidence="2" type="ORF">JCM14722_25350</name>
</gene>
<evidence type="ECO:0000313" key="3">
    <source>
        <dbReference type="Proteomes" id="UP001061361"/>
    </source>
</evidence>
<feature type="chain" id="PRO_5045861806" evidence="1">
    <location>
        <begin position="20"/>
        <end position="103"/>
    </location>
</feature>
<dbReference type="Proteomes" id="UP001061361">
    <property type="component" value="Chromosome"/>
</dbReference>
<keyword evidence="1" id="KW-0732">Signal</keyword>
<protein>
    <submittedName>
        <fullName evidence="2">Uncharacterized protein</fullName>
    </submittedName>
</protein>
<dbReference type="EMBL" id="AP026708">
    <property type="protein sequence ID" value="BDQ34993.1"/>
    <property type="molecule type" value="Genomic_DNA"/>
</dbReference>
<feature type="signal peptide" evidence="1">
    <location>
        <begin position="1"/>
        <end position="19"/>
    </location>
</feature>
<evidence type="ECO:0000256" key="1">
    <source>
        <dbReference type="SAM" id="SignalP"/>
    </source>
</evidence>
<sequence>MMRFAGTLLIILTLLAACAQDKKSVAGKYVARGPASEIVLTLNKDGKGTWSTDTDEIPFKWSLRGDGKLWLHTKTGGVLQGTVEDGTIRLDLPGIRDLTFNSQ</sequence>
<dbReference type="PROSITE" id="PS51257">
    <property type="entry name" value="PROKAR_LIPOPROTEIN"/>
    <property type="match status" value="1"/>
</dbReference>
<evidence type="ECO:0000313" key="2">
    <source>
        <dbReference type="EMBL" id="BDQ34993.1"/>
    </source>
</evidence>
<proteinExistence type="predicted"/>
<keyword evidence="3" id="KW-1185">Reference proteome</keyword>
<reference evidence="2" key="1">
    <citation type="submission" date="2022-08" db="EMBL/GenBank/DDBJ databases">
        <title>Genome Sequence of the sulphate-reducing bacterium, Pseudodesulfovibrio portus JCM14722.</title>
        <authorList>
            <person name="Kondo R."/>
            <person name="Kataoka T."/>
        </authorList>
    </citation>
    <scope>NUCLEOTIDE SEQUENCE</scope>
    <source>
        <strain evidence="2">JCM 14722</strain>
    </source>
</reference>
<accession>A0ABM8AU32</accession>
<dbReference type="RefSeq" id="WP_264981884.1">
    <property type="nucleotide sequence ID" value="NZ_AP026708.1"/>
</dbReference>
<organism evidence="2 3">
    <name type="scientific">Pseudodesulfovibrio portus</name>
    <dbReference type="NCBI Taxonomy" id="231439"/>
    <lineage>
        <taxon>Bacteria</taxon>
        <taxon>Pseudomonadati</taxon>
        <taxon>Thermodesulfobacteriota</taxon>
        <taxon>Desulfovibrionia</taxon>
        <taxon>Desulfovibrionales</taxon>
        <taxon>Desulfovibrionaceae</taxon>
    </lineage>
</organism>